<evidence type="ECO:0000313" key="2">
    <source>
        <dbReference type="EnsemblPlants" id="OB05G11750.1"/>
    </source>
</evidence>
<feature type="compositionally biased region" description="Low complexity" evidence="1">
    <location>
        <begin position="9"/>
        <end position="21"/>
    </location>
</feature>
<organism evidence="2">
    <name type="scientific">Oryza brachyantha</name>
    <name type="common">malo sina</name>
    <dbReference type="NCBI Taxonomy" id="4533"/>
    <lineage>
        <taxon>Eukaryota</taxon>
        <taxon>Viridiplantae</taxon>
        <taxon>Streptophyta</taxon>
        <taxon>Embryophyta</taxon>
        <taxon>Tracheophyta</taxon>
        <taxon>Spermatophyta</taxon>
        <taxon>Magnoliopsida</taxon>
        <taxon>Liliopsida</taxon>
        <taxon>Poales</taxon>
        <taxon>Poaceae</taxon>
        <taxon>BOP clade</taxon>
        <taxon>Oryzoideae</taxon>
        <taxon>Oryzeae</taxon>
        <taxon>Oryzinae</taxon>
        <taxon>Oryza</taxon>
    </lineage>
</organism>
<dbReference type="HOGENOM" id="CLU_2929662_0_0_1"/>
<keyword evidence="3" id="KW-1185">Reference proteome</keyword>
<evidence type="ECO:0000313" key="3">
    <source>
        <dbReference type="Proteomes" id="UP000006038"/>
    </source>
</evidence>
<accession>J3M3K1</accession>
<dbReference type="Gramene" id="OB05G11750.1">
    <property type="protein sequence ID" value="OB05G11750.1"/>
    <property type="gene ID" value="OB05G11750"/>
</dbReference>
<dbReference type="Proteomes" id="UP000006038">
    <property type="component" value="Chromosome 5"/>
</dbReference>
<name>J3M3K1_ORYBR</name>
<dbReference type="EnsemblPlants" id="OB05G11750.1">
    <property type="protein sequence ID" value="OB05G11750.1"/>
    <property type="gene ID" value="OB05G11750"/>
</dbReference>
<evidence type="ECO:0000256" key="1">
    <source>
        <dbReference type="SAM" id="MobiDB-lite"/>
    </source>
</evidence>
<feature type="region of interest" description="Disordered" evidence="1">
    <location>
        <begin position="1"/>
        <end position="21"/>
    </location>
</feature>
<protein>
    <submittedName>
        <fullName evidence="2">Uncharacterized protein</fullName>
    </submittedName>
</protein>
<dbReference type="AlphaFoldDB" id="J3M3K1"/>
<reference evidence="2" key="2">
    <citation type="submission" date="2013-04" db="UniProtKB">
        <authorList>
            <consortium name="EnsemblPlants"/>
        </authorList>
    </citation>
    <scope>IDENTIFICATION</scope>
</reference>
<reference evidence="2" key="1">
    <citation type="journal article" date="2013" name="Nat. Commun.">
        <title>Whole-genome sequencing of Oryza brachyantha reveals mechanisms underlying Oryza genome evolution.</title>
        <authorList>
            <person name="Chen J."/>
            <person name="Huang Q."/>
            <person name="Gao D."/>
            <person name="Wang J."/>
            <person name="Lang Y."/>
            <person name="Liu T."/>
            <person name="Li B."/>
            <person name="Bai Z."/>
            <person name="Luis Goicoechea J."/>
            <person name="Liang C."/>
            <person name="Chen C."/>
            <person name="Zhang W."/>
            <person name="Sun S."/>
            <person name="Liao Y."/>
            <person name="Zhang X."/>
            <person name="Yang L."/>
            <person name="Song C."/>
            <person name="Wang M."/>
            <person name="Shi J."/>
            <person name="Liu G."/>
            <person name="Liu J."/>
            <person name="Zhou H."/>
            <person name="Zhou W."/>
            <person name="Yu Q."/>
            <person name="An N."/>
            <person name="Chen Y."/>
            <person name="Cai Q."/>
            <person name="Wang B."/>
            <person name="Liu B."/>
            <person name="Min J."/>
            <person name="Huang Y."/>
            <person name="Wu H."/>
            <person name="Li Z."/>
            <person name="Zhang Y."/>
            <person name="Yin Y."/>
            <person name="Song W."/>
            <person name="Jiang J."/>
            <person name="Jackson S.A."/>
            <person name="Wing R.A."/>
            <person name="Wang J."/>
            <person name="Chen M."/>
        </authorList>
    </citation>
    <scope>NUCLEOTIDE SEQUENCE [LARGE SCALE GENOMIC DNA]</scope>
    <source>
        <strain evidence="2">cv. IRGC 101232</strain>
    </source>
</reference>
<sequence>MTTTDRLDSYSSDDLSLSETSSSVLLLRGGSKQKCIVRRGKKEASLSEKRRNFALAASYFS</sequence>
<proteinExistence type="predicted"/>